<keyword evidence="16" id="KW-0325">Glycoprotein</keyword>
<feature type="region of interest" description="Disordered" evidence="22">
    <location>
        <begin position="60"/>
        <end position="81"/>
    </location>
</feature>
<evidence type="ECO:0000256" key="10">
    <source>
        <dbReference type="ARBA" id="ARBA00022734"/>
    </source>
</evidence>
<protein>
    <recommendedName>
        <fullName evidence="18">Polypeptide N-acetylgalactosaminyltransferase 4</fullName>
        <ecNumber evidence="5">2.4.1.41</ecNumber>
    </recommendedName>
    <alternativeName>
        <fullName evidence="21">Polypeptide GalNAc transferase 4</fullName>
    </alternativeName>
    <alternativeName>
        <fullName evidence="20">Protein-UDP acetylgalactosaminyltransferase 4</fullName>
    </alternativeName>
    <alternativeName>
        <fullName evidence="19">UDP-GalNAc:polypeptide N-acetylgalactosaminyltransferase 4</fullName>
    </alternativeName>
</protein>
<dbReference type="InterPro" id="IPR000772">
    <property type="entry name" value="Ricin_B_lectin"/>
</dbReference>
<dbReference type="InterPro" id="IPR040879">
    <property type="entry name" value="Spt46-like"/>
</dbReference>
<name>A0A444UKF6_ACIRT</name>
<feature type="region of interest" description="Disordered" evidence="22">
    <location>
        <begin position="195"/>
        <end position="216"/>
    </location>
</feature>
<evidence type="ECO:0000256" key="2">
    <source>
        <dbReference type="ARBA" id="ARBA00004323"/>
    </source>
</evidence>
<evidence type="ECO:0000256" key="3">
    <source>
        <dbReference type="ARBA" id="ARBA00004922"/>
    </source>
</evidence>
<evidence type="ECO:0000256" key="9">
    <source>
        <dbReference type="ARBA" id="ARBA00022723"/>
    </source>
</evidence>
<evidence type="ECO:0000256" key="21">
    <source>
        <dbReference type="ARBA" id="ARBA00082352"/>
    </source>
</evidence>
<sequence>MRVRWSRKLGLLAKTCLLLSLLWVAYLILEMSTSSFQDSHGEGAGRNLLERQFSSKTQSKEQIAQPVYQKPPPDSNAPGEWGKAARLQLDPEQKKQEEESIERYAINIHLSDKISLHRHIVDSRMDELDGITSEAMRVRWSRKLGLLAKTCLLLSLLWVAYLILEMSTSSFQDSHGEGAGRNLLERQFSSKTQSKEQIAQPVYQKPPPDSNAPGEWGKAARLQLDPEQKKQEEESIERYAINIHLSDKISLHRHIVDSRMDECRSKVFDYRKLPTTSVIISFYNEAWSTLLRTIHSVLETTPAVLLKEIILVDDFSDRVYLKSQLEEYISNLDRVRLIRTNKREGLVRGRLIGATYSTGDVLTFLDCHCECVPGWIEPLLERIGENKTAIVCPVIDTIDWNTFEFYMQTDEPMIGGFDWRLTFQWHSVPEQERRRRKSKIDPIRSPTMAGGLFAVSKEYFQYLGTYDMGMEVWGGENLELSFRVWQCGGSLEIHPCSHVGHVFPKKAPYARPNFLQNTVRAAEVWMDDYKQHFYNRNPPAKRKLIRERLKCQSFEWYLKNIYPDLHVPEDRHGWHGAVRSAGIHSECLDYNAPDHNPTGAHLSLFGCHGQGGNQYFEYTSKKEIRFNSVTEICAEVADRQKYIAMRYCPRDGTAVPESIVWEFRNAGSLSAVTAGVGLTCLALDPGCAGWTLAVLAGPWVVLAQTWTRAVLVLSSSWSQESAGPWMAIIPLPLIGTSSTVTVVGSSWMGPWVACWRTLGLTRVTVDQGSAGDILNMDRDMEEVPYRGSPHHDNWHAVSYFWGGWSPTPLAVLLGSPSWQWLQQRRCAGRCGPVRSFEGDWSLTPPAMQWLVLDRQAGDLVGGPRCPTYADPVSFPEGCFSCGARCGAARAVGCSQNGSAMPPLMPQSQVFVPVLRCKQKQYDYRSLPTTSVVIAFYNEAWSTLLRTVHSVLETSPDILLREVILVDDYSDREHLKQPLEEYISSLRKVRLVRARKREGLVRARLLGASVATGDVLTFLDCHCESHEGWLEPLLERIKEEETAVVCPVIDVIDWNTFQYLGNPGEPQIGGFDWRLVFTWHVVPEREQKLRRSPIDVIRSPTMAGGLFAVSKKYFEYLGTYDTGMEVWGGENLEFSFRIWQCGGSLEIHPCSHVGHVFPKQAPYSRSKALANSVRAAEVWMGSYKELYYHRNPHARLESNLFIFSGIFCKVELINLERSSVGKFVNIALETYFPCRGLIEFTLEPFGDVTERKKLKEKLGCKDFKWYLENIYPDIHVPQDRPGFFGMLKNKGMANYCFDYNPPDEHNIAGQRVILYPCHGMGQNQFVEYLTYEIRHNISDLLYFFIPRQFIEYLTYEIRHNISDLLFQNYSFIPPRQFIDYLTYEIRHISDLLYFFIPRQFIEYLTYEIRHNISDLLYFFIPQQFVEYLTYEIRHTISDLLYFFIPWQFVEYSTYEIRHNISDLLYFFIPWQFVEYSTYEIRHNISDLLYFFIPRQFFEYLTYEIRHNISDLLYFFIPRQFFEYSTYNEIRYNTREPAGCIAVNSGTDYLTMQLCRTAEQDVPEDQKFILREDSTFYHVQTKKCLQAVDESYKGHFQLSFIQFGGTEPQGGFQTPIYDFQQSLRLSDCTIPGRAAKQPECCTLTGSHGHQIYRPPETPTKSQKSKASNPKETHKSSCAPVLSSTVVTNQESHHLDPRFIQAVSTKVCMGGETQYKCSSCLRFYGSLAGLQLHIAHGWKEGFSCRVFYQKLKEMQEKKRAQKSSQVSTTDTQSHSLSNESDTQSGGRKSKTSEELLEPARKKPDVAGSILKWLLKVEGPDTYQ</sequence>
<dbReference type="SUPFAM" id="SSF53448">
    <property type="entry name" value="Nucleotide-diphospho-sugar transferases"/>
    <property type="match status" value="2"/>
</dbReference>
<dbReference type="GO" id="GO:0030246">
    <property type="term" value="F:carbohydrate binding"/>
    <property type="evidence" value="ECO:0007669"/>
    <property type="project" value="UniProtKB-KW"/>
</dbReference>
<dbReference type="GO" id="GO:0016266">
    <property type="term" value="P:protein O-linked glycosylation via N-acetyl-galactosamine"/>
    <property type="evidence" value="ECO:0007669"/>
    <property type="project" value="UniProtKB-ARBA"/>
</dbReference>
<dbReference type="Pfam" id="PF00652">
    <property type="entry name" value="Ricin_B_lectin"/>
    <property type="match status" value="1"/>
</dbReference>
<evidence type="ECO:0000256" key="4">
    <source>
        <dbReference type="ARBA" id="ARBA00005680"/>
    </source>
</evidence>
<evidence type="ECO:0000256" key="12">
    <source>
        <dbReference type="ARBA" id="ARBA00022989"/>
    </source>
</evidence>
<dbReference type="CDD" id="cd02510">
    <property type="entry name" value="pp-GalNAc-T"/>
    <property type="match status" value="2"/>
</dbReference>
<comment type="cofactor">
    <cofactor evidence="1">
        <name>Mn(2+)</name>
        <dbReference type="ChEBI" id="CHEBI:29035"/>
    </cofactor>
</comment>
<feature type="transmembrane region" description="Helical" evidence="23">
    <location>
        <begin position="12"/>
        <end position="29"/>
    </location>
</feature>
<dbReference type="PROSITE" id="PS50231">
    <property type="entry name" value="RICIN_B_LECTIN"/>
    <property type="match status" value="1"/>
</dbReference>
<dbReference type="InterPro" id="IPR045885">
    <property type="entry name" value="GalNAc-T"/>
</dbReference>
<evidence type="ECO:0000256" key="7">
    <source>
        <dbReference type="ARBA" id="ARBA00022679"/>
    </source>
</evidence>
<dbReference type="FunFam" id="2.80.10.50:FF:000054">
    <property type="entry name" value="Polypeptide N-acetylgalactosaminyltransferase"/>
    <property type="match status" value="1"/>
</dbReference>
<evidence type="ECO:0000256" key="16">
    <source>
        <dbReference type="ARBA" id="ARBA00023180"/>
    </source>
</evidence>
<keyword evidence="15" id="KW-1015">Disulfide bond</keyword>
<dbReference type="GO" id="GO:0046872">
    <property type="term" value="F:metal ion binding"/>
    <property type="evidence" value="ECO:0007669"/>
    <property type="project" value="UniProtKB-KW"/>
</dbReference>
<keyword evidence="6" id="KW-0328">Glycosyltransferase</keyword>
<keyword evidence="10" id="KW-0430">Lectin</keyword>
<evidence type="ECO:0000256" key="5">
    <source>
        <dbReference type="ARBA" id="ARBA00012644"/>
    </source>
</evidence>
<dbReference type="InterPro" id="IPR035992">
    <property type="entry name" value="Ricin_B-like_lectins"/>
</dbReference>
<evidence type="ECO:0000313" key="26">
    <source>
        <dbReference type="Proteomes" id="UP000289886"/>
    </source>
</evidence>
<keyword evidence="8 23" id="KW-0812">Transmembrane</keyword>
<evidence type="ECO:0000256" key="15">
    <source>
        <dbReference type="ARBA" id="ARBA00023157"/>
    </source>
</evidence>
<dbReference type="EMBL" id="SCEB01214381">
    <property type="protein sequence ID" value="RXM35651.1"/>
    <property type="molecule type" value="Genomic_DNA"/>
</dbReference>
<dbReference type="UniPathway" id="UPA00378"/>
<dbReference type="InterPro" id="IPR001173">
    <property type="entry name" value="Glyco_trans_2-like"/>
</dbReference>
<comment type="similarity">
    <text evidence="4">Belongs to the glycosyltransferase 2 family. GalNAc-T subfamily.</text>
</comment>
<feature type="region of interest" description="Disordered" evidence="22">
    <location>
        <begin position="1645"/>
        <end position="1674"/>
    </location>
</feature>
<evidence type="ECO:0000256" key="1">
    <source>
        <dbReference type="ARBA" id="ARBA00001936"/>
    </source>
</evidence>
<evidence type="ECO:0000313" key="25">
    <source>
        <dbReference type="EMBL" id="RXM35651.1"/>
    </source>
</evidence>
<dbReference type="PANTHER" id="PTHR11675:SF7">
    <property type="entry name" value="POLYPEPTIDE N-ACETYLGALACTOSAMINYLTRANSFERASE 4"/>
    <property type="match status" value="1"/>
</dbReference>
<organism evidence="25 26">
    <name type="scientific">Acipenser ruthenus</name>
    <name type="common">Sterlet sturgeon</name>
    <dbReference type="NCBI Taxonomy" id="7906"/>
    <lineage>
        <taxon>Eukaryota</taxon>
        <taxon>Metazoa</taxon>
        <taxon>Chordata</taxon>
        <taxon>Craniata</taxon>
        <taxon>Vertebrata</taxon>
        <taxon>Euteleostomi</taxon>
        <taxon>Actinopterygii</taxon>
        <taxon>Chondrostei</taxon>
        <taxon>Acipenseriformes</taxon>
        <taxon>Acipenseridae</taxon>
        <taxon>Acipenser</taxon>
    </lineage>
</organism>
<keyword evidence="9" id="KW-0479">Metal-binding</keyword>
<keyword evidence="7" id="KW-0808">Transferase</keyword>
<comment type="pathway">
    <text evidence="3">Protein modification; protein glycosylation.</text>
</comment>
<dbReference type="Pfam" id="PF00535">
    <property type="entry name" value="Glycos_transf_2"/>
    <property type="match status" value="2"/>
</dbReference>
<evidence type="ECO:0000256" key="22">
    <source>
        <dbReference type="SAM" id="MobiDB-lite"/>
    </source>
</evidence>
<accession>A0A444UKF6</accession>
<gene>
    <name evidence="25" type="ORF">EOD39_3955</name>
</gene>
<evidence type="ECO:0000256" key="13">
    <source>
        <dbReference type="ARBA" id="ARBA00023034"/>
    </source>
</evidence>
<keyword evidence="11" id="KW-0735">Signal-anchor</keyword>
<evidence type="ECO:0000256" key="8">
    <source>
        <dbReference type="ARBA" id="ARBA00022692"/>
    </source>
</evidence>
<evidence type="ECO:0000256" key="20">
    <source>
        <dbReference type="ARBA" id="ARBA00081028"/>
    </source>
</evidence>
<dbReference type="Proteomes" id="UP000289886">
    <property type="component" value="Unassembled WGS sequence"/>
</dbReference>
<comment type="caution">
    <text evidence="25">The sequence shown here is derived from an EMBL/GenBank/DDBJ whole genome shotgun (WGS) entry which is preliminary data.</text>
</comment>
<feature type="region of interest" description="Disordered" evidence="22">
    <location>
        <begin position="1754"/>
        <end position="1799"/>
    </location>
</feature>
<keyword evidence="17" id="KW-0464">Manganese</keyword>
<dbReference type="EC" id="2.4.1.41" evidence="5"/>
<comment type="subcellular location">
    <subcellularLocation>
        <location evidence="2">Golgi apparatus membrane</location>
        <topology evidence="2">Single-pass type II membrane protein</topology>
    </subcellularLocation>
</comment>
<reference evidence="25 26" key="1">
    <citation type="submission" date="2019-01" db="EMBL/GenBank/DDBJ databases">
        <title>Draft Genome and Complete Hox-Cluster Characterization of the Sterlet Sturgeon (Acipenser ruthenus).</title>
        <authorList>
            <person name="Wei Q."/>
        </authorList>
    </citation>
    <scope>NUCLEOTIDE SEQUENCE [LARGE SCALE GENOMIC DNA]</scope>
    <source>
        <strain evidence="25">WHYD16114868_AA</strain>
        <tissue evidence="25">Blood</tissue>
    </source>
</reference>
<evidence type="ECO:0000256" key="11">
    <source>
        <dbReference type="ARBA" id="ARBA00022968"/>
    </source>
</evidence>
<feature type="transmembrane region" description="Helical" evidence="23">
    <location>
        <begin position="146"/>
        <end position="164"/>
    </location>
</feature>
<dbReference type="InterPro" id="IPR029044">
    <property type="entry name" value="Nucleotide-diphossugar_trans"/>
</dbReference>
<dbReference type="SUPFAM" id="SSF50370">
    <property type="entry name" value="Ricin B-like lectins"/>
    <property type="match status" value="3"/>
</dbReference>
<feature type="compositionally biased region" description="Basic and acidic residues" evidence="22">
    <location>
        <begin position="1787"/>
        <end position="1799"/>
    </location>
</feature>
<dbReference type="Pfam" id="PF17734">
    <property type="entry name" value="Spt46"/>
    <property type="match status" value="1"/>
</dbReference>
<evidence type="ECO:0000256" key="23">
    <source>
        <dbReference type="SAM" id="Phobius"/>
    </source>
</evidence>
<keyword evidence="13" id="KW-0333">Golgi apparatus</keyword>
<evidence type="ECO:0000256" key="17">
    <source>
        <dbReference type="ARBA" id="ARBA00023211"/>
    </source>
</evidence>
<evidence type="ECO:0000256" key="18">
    <source>
        <dbReference type="ARBA" id="ARBA00073732"/>
    </source>
</evidence>
<feature type="domain" description="Ricin B lectin" evidence="24">
    <location>
        <begin position="1492"/>
        <end position="1613"/>
    </location>
</feature>
<proteinExistence type="inferred from homology"/>
<feature type="compositionally biased region" description="Polar residues" evidence="22">
    <location>
        <begin position="1759"/>
        <end position="1783"/>
    </location>
</feature>
<dbReference type="FunFam" id="3.90.550.10:FF:000021">
    <property type="entry name" value="Polypeptide N-acetylgalactosaminyltransferase"/>
    <property type="match status" value="2"/>
</dbReference>
<evidence type="ECO:0000259" key="24">
    <source>
        <dbReference type="SMART" id="SM00458"/>
    </source>
</evidence>
<dbReference type="SMART" id="SM00458">
    <property type="entry name" value="RICIN"/>
    <property type="match status" value="2"/>
</dbReference>
<dbReference type="PANTHER" id="PTHR11675">
    <property type="entry name" value="N-ACETYLGALACTOSAMINYLTRANSFERASE"/>
    <property type="match status" value="1"/>
</dbReference>
<feature type="compositionally biased region" description="Polar residues" evidence="22">
    <location>
        <begin position="1656"/>
        <end position="1665"/>
    </location>
</feature>
<evidence type="ECO:0000256" key="19">
    <source>
        <dbReference type="ARBA" id="ARBA00075797"/>
    </source>
</evidence>
<feature type="domain" description="Ricin B lectin" evidence="24">
    <location>
        <begin position="575"/>
        <end position="720"/>
    </location>
</feature>
<keyword evidence="12 23" id="KW-1133">Transmembrane helix</keyword>
<keyword evidence="14 23" id="KW-0472">Membrane</keyword>
<dbReference type="Gene3D" id="3.90.550.10">
    <property type="entry name" value="Spore Coat Polysaccharide Biosynthesis Protein SpsA, Chain A"/>
    <property type="match status" value="3"/>
</dbReference>
<evidence type="ECO:0000256" key="14">
    <source>
        <dbReference type="ARBA" id="ARBA00023136"/>
    </source>
</evidence>
<dbReference type="GO" id="GO:0004653">
    <property type="term" value="F:polypeptide N-acetylgalactosaminyltransferase activity"/>
    <property type="evidence" value="ECO:0007669"/>
    <property type="project" value="UniProtKB-EC"/>
</dbReference>
<dbReference type="GO" id="GO:0000139">
    <property type="term" value="C:Golgi membrane"/>
    <property type="evidence" value="ECO:0007669"/>
    <property type="project" value="UniProtKB-SubCell"/>
</dbReference>
<dbReference type="Gene3D" id="2.80.10.50">
    <property type="match status" value="3"/>
</dbReference>
<evidence type="ECO:0000256" key="6">
    <source>
        <dbReference type="ARBA" id="ARBA00022676"/>
    </source>
</evidence>
<keyword evidence="26" id="KW-1185">Reference proteome</keyword>